<gene>
    <name evidence="2" type="ORF">HPB51_012145</name>
</gene>
<evidence type="ECO:0000256" key="1">
    <source>
        <dbReference type="SAM" id="MobiDB-lite"/>
    </source>
</evidence>
<comment type="caution">
    <text evidence="2">The sequence shown here is derived from an EMBL/GenBank/DDBJ whole genome shotgun (WGS) entry which is preliminary data.</text>
</comment>
<dbReference type="EMBL" id="JABSTU010000007">
    <property type="protein sequence ID" value="KAH8025823.1"/>
    <property type="molecule type" value="Genomic_DNA"/>
</dbReference>
<dbReference type="AlphaFoldDB" id="A0A9J6DUH6"/>
<feature type="compositionally biased region" description="Basic and acidic residues" evidence="1">
    <location>
        <begin position="158"/>
        <end position="172"/>
    </location>
</feature>
<evidence type="ECO:0000313" key="2">
    <source>
        <dbReference type="EMBL" id="KAH8025823.1"/>
    </source>
</evidence>
<accession>A0A9J6DUH6</accession>
<evidence type="ECO:0000313" key="3">
    <source>
        <dbReference type="Proteomes" id="UP000821866"/>
    </source>
</evidence>
<sequence length="186" mass="20452">MPTCFVPGCTSGYKSNPEKRHFFAPPSDPQLLERWFLEEFLDMLNQTEARKNVKLIASNQTVESLRVTLMSVLSIIEFLHNEGVSYILTAKLNQDPLEIAQKNKGRSQPGSKYWRGDRSAGIRSSGALAAATGARHVVAAAASCVTTPPPRIPPRAIPLREDPATPRAHDATRETLAASFCQQKPK</sequence>
<reference evidence="2" key="2">
    <citation type="submission" date="2021-09" db="EMBL/GenBank/DDBJ databases">
        <authorList>
            <person name="Jia N."/>
            <person name="Wang J."/>
            <person name="Shi W."/>
            <person name="Du L."/>
            <person name="Sun Y."/>
            <person name="Zhan W."/>
            <person name="Jiang J."/>
            <person name="Wang Q."/>
            <person name="Zhang B."/>
            <person name="Ji P."/>
            <person name="Sakyi L.B."/>
            <person name="Cui X."/>
            <person name="Yuan T."/>
            <person name="Jiang B."/>
            <person name="Yang W."/>
            <person name="Lam T.T.-Y."/>
            <person name="Chang Q."/>
            <person name="Ding S."/>
            <person name="Wang X."/>
            <person name="Zhu J."/>
            <person name="Ruan X."/>
            <person name="Zhao L."/>
            <person name="Wei J."/>
            <person name="Que T."/>
            <person name="Du C."/>
            <person name="Cheng J."/>
            <person name="Dai P."/>
            <person name="Han X."/>
            <person name="Huang E."/>
            <person name="Gao Y."/>
            <person name="Liu J."/>
            <person name="Shao H."/>
            <person name="Ye R."/>
            <person name="Li L."/>
            <person name="Wei W."/>
            <person name="Wang X."/>
            <person name="Wang C."/>
            <person name="Huo Q."/>
            <person name="Li W."/>
            <person name="Guo W."/>
            <person name="Chen H."/>
            <person name="Chen S."/>
            <person name="Zhou L."/>
            <person name="Zhou L."/>
            <person name="Ni X."/>
            <person name="Tian J."/>
            <person name="Zhou Y."/>
            <person name="Sheng Y."/>
            <person name="Liu T."/>
            <person name="Pan Y."/>
            <person name="Xia L."/>
            <person name="Li J."/>
            <person name="Zhao F."/>
            <person name="Cao W."/>
        </authorList>
    </citation>
    <scope>NUCLEOTIDE SEQUENCE</scope>
    <source>
        <strain evidence="2">Rmic-2018</strain>
        <tissue evidence="2">Larvae</tissue>
    </source>
</reference>
<protein>
    <submittedName>
        <fullName evidence="2">Uncharacterized protein</fullName>
    </submittedName>
</protein>
<name>A0A9J6DUH6_RHIMP</name>
<proteinExistence type="predicted"/>
<dbReference type="Proteomes" id="UP000821866">
    <property type="component" value="Unassembled WGS sequence"/>
</dbReference>
<feature type="region of interest" description="Disordered" evidence="1">
    <location>
        <begin position="149"/>
        <end position="172"/>
    </location>
</feature>
<keyword evidence="3" id="KW-1185">Reference proteome</keyword>
<reference evidence="2" key="1">
    <citation type="journal article" date="2020" name="Cell">
        <title>Large-Scale Comparative Analyses of Tick Genomes Elucidate Their Genetic Diversity and Vector Capacities.</title>
        <authorList>
            <consortium name="Tick Genome and Microbiome Consortium (TIGMIC)"/>
            <person name="Jia N."/>
            <person name="Wang J."/>
            <person name="Shi W."/>
            <person name="Du L."/>
            <person name="Sun Y."/>
            <person name="Zhan W."/>
            <person name="Jiang J.F."/>
            <person name="Wang Q."/>
            <person name="Zhang B."/>
            <person name="Ji P."/>
            <person name="Bell-Sakyi L."/>
            <person name="Cui X.M."/>
            <person name="Yuan T.T."/>
            <person name="Jiang B.G."/>
            <person name="Yang W.F."/>
            <person name="Lam T.T."/>
            <person name="Chang Q.C."/>
            <person name="Ding S.J."/>
            <person name="Wang X.J."/>
            <person name="Zhu J.G."/>
            <person name="Ruan X.D."/>
            <person name="Zhao L."/>
            <person name="Wei J.T."/>
            <person name="Ye R.Z."/>
            <person name="Que T.C."/>
            <person name="Du C.H."/>
            <person name="Zhou Y.H."/>
            <person name="Cheng J.X."/>
            <person name="Dai P.F."/>
            <person name="Guo W.B."/>
            <person name="Han X.H."/>
            <person name="Huang E.J."/>
            <person name="Li L.F."/>
            <person name="Wei W."/>
            <person name="Gao Y.C."/>
            <person name="Liu J.Z."/>
            <person name="Shao H.Z."/>
            <person name="Wang X."/>
            <person name="Wang C.C."/>
            <person name="Yang T.C."/>
            <person name="Huo Q.B."/>
            <person name="Li W."/>
            <person name="Chen H.Y."/>
            <person name="Chen S.E."/>
            <person name="Zhou L.G."/>
            <person name="Ni X.B."/>
            <person name="Tian J.H."/>
            <person name="Sheng Y."/>
            <person name="Liu T."/>
            <person name="Pan Y.S."/>
            <person name="Xia L.Y."/>
            <person name="Li J."/>
            <person name="Zhao F."/>
            <person name="Cao W.C."/>
        </authorList>
    </citation>
    <scope>NUCLEOTIDE SEQUENCE</scope>
    <source>
        <strain evidence="2">Rmic-2018</strain>
    </source>
</reference>
<organism evidence="2 3">
    <name type="scientific">Rhipicephalus microplus</name>
    <name type="common">Cattle tick</name>
    <name type="synonym">Boophilus microplus</name>
    <dbReference type="NCBI Taxonomy" id="6941"/>
    <lineage>
        <taxon>Eukaryota</taxon>
        <taxon>Metazoa</taxon>
        <taxon>Ecdysozoa</taxon>
        <taxon>Arthropoda</taxon>
        <taxon>Chelicerata</taxon>
        <taxon>Arachnida</taxon>
        <taxon>Acari</taxon>
        <taxon>Parasitiformes</taxon>
        <taxon>Ixodida</taxon>
        <taxon>Ixodoidea</taxon>
        <taxon>Ixodidae</taxon>
        <taxon>Rhipicephalinae</taxon>
        <taxon>Rhipicephalus</taxon>
        <taxon>Boophilus</taxon>
    </lineage>
</organism>